<sequence>MCMKGDLVYDVGLEKILAQKIIHNDVGGNAYDKGGETLMGDMIALEADNGVEGGKDIELADISLLDEEKGIANADISKRMKCMVEF</sequence>
<name>A0AAN9L4P1_CANGL</name>
<accession>A0AAN9L4P1</accession>
<comment type="caution">
    <text evidence="1">The sequence shown here is derived from an EMBL/GenBank/DDBJ whole genome shotgun (WGS) entry which is preliminary data.</text>
</comment>
<dbReference type="AlphaFoldDB" id="A0AAN9L4P1"/>
<dbReference type="Proteomes" id="UP001367508">
    <property type="component" value="Unassembled WGS sequence"/>
</dbReference>
<evidence type="ECO:0000313" key="1">
    <source>
        <dbReference type="EMBL" id="KAK7327718.1"/>
    </source>
</evidence>
<proteinExistence type="predicted"/>
<dbReference type="EMBL" id="JAYMYQ010000005">
    <property type="protein sequence ID" value="KAK7327718.1"/>
    <property type="molecule type" value="Genomic_DNA"/>
</dbReference>
<reference evidence="1 2" key="1">
    <citation type="submission" date="2024-01" db="EMBL/GenBank/DDBJ databases">
        <title>The genomes of 5 underutilized Papilionoideae crops provide insights into root nodulation and disease resistanc.</title>
        <authorList>
            <person name="Jiang F."/>
        </authorList>
    </citation>
    <scope>NUCLEOTIDE SEQUENCE [LARGE SCALE GENOMIC DNA]</scope>
    <source>
        <strain evidence="1">LVBAO_FW01</strain>
        <tissue evidence="1">Leaves</tissue>
    </source>
</reference>
<keyword evidence="2" id="KW-1185">Reference proteome</keyword>
<protein>
    <submittedName>
        <fullName evidence="1">Uncharacterized protein</fullName>
    </submittedName>
</protein>
<evidence type="ECO:0000313" key="2">
    <source>
        <dbReference type="Proteomes" id="UP001367508"/>
    </source>
</evidence>
<gene>
    <name evidence="1" type="ORF">VNO77_21806</name>
</gene>
<organism evidence="1 2">
    <name type="scientific">Canavalia gladiata</name>
    <name type="common">Sword bean</name>
    <name type="synonym">Dolichos gladiatus</name>
    <dbReference type="NCBI Taxonomy" id="3824"/>
    <lineage>
        <taxon>Eukaryota</taxon>
        <taxon>Viridiplantae</taxon>
        <taxon>Streptophyta</taxon>
        <taxon>Embryophyta</taxon>
        <taxon>Tracheophyta</taxon>
        <taxon>Spermatophyta</taxon>
        <taxon>Magnoliopsida</taxon>
        <taxon>eudicotyledons</taxon>
        <taxon>Gunneridae</taxon>
        <taxon>Pentapetalae</taxon>
        <taxon>rosids</taxon>
        <taxon>fabids</taxon>
        <taxon>Fabales</taxon>
        <taxon>Fabaceae</taxon>
        <taxon>Papilionoideae</taxon>
        <taxon>50 kb inversion clade</taxon>
        <taxon>NPAAA clade</taxon>
        <taxon>indigoferoid/millettioid clade</taxon>
        <taxon>Phaseoleae</taxon>
        <taxon>Canavalia</taxon>
    </lineage>
</organism>